<proteinExistence type="predicted"/>
<accession>A0ABR1XXB8</accession>
<keyword evidence="2" id="KW-1185">Reference proteome</keyword>
<name>A0ABR1XXB8_9PEZI</name>
<organism evidence="1 2">
    <name type="scientific">Phyllosticta citrichinensis</name>
    <dbReference type="NCBI Taxonomy" id="1130410"/>
    <lineage>
        <taxon>Eukaryota</taxon>
        <taxon>Fungi</taxon>
        <taxon>Dikarya</taxon>
        <taxon>Ascomycota</taxon>
        <taxon>Pezizomycotina</taxon>
        <taxon>Dothideomycetes</taxon>
        <taxon>Dothideomycetes incertae sedis</taxon>
        <taxon>Botryosphaeriales</taxon>
        <taxon>Phyllostictaceae</taxon>
        <taxon>Phyllosticta</taxon>
    </lineage>
</organism>
<gene>
    <name evidence="1" type="ORF">IWX90DRAFT_196804</name>
</gene>
<evidence type="ECO:0000313" key="2">
    <source>
        <dbReference type="Proteomes" id="UP001456524"/>
    </source>
</evidence>
<evidence type="ECO:0000313" key="1">
    <source>
        <dbReference type="EMBL" id="KAK8170039.1"/>
    </source>
</evidence>
<reference evidence="1 2" key="1">
    <citation type="journal article" date="2022" name="G3 (Bethesda)">
        <title>Enemy or ally: a genomic approach to elucidate the lifestyle of Phyllosticta citrichinaensis.</title>
        <authorList>
            <person name="Buijs V.A."/>
            <person name="Groenewald J.Z."/>
            <person name="Haridas S."/>
            <person name="LaButti K.M."/>
            <person name="Lipzen A."/>
            <person name="Martin F.M."/>
            <person name="Barry K."/>
            <person name="Grigoriev I.V."/>
            <person name="Crous P.W."/>
            <person name="Seidl M.F."/>
        </authorList>
    </citation>
    <scope>NUCLEOTIDE SEQUENCE [LARGE SCALE GENOMIC DNA]</scope>
    <source>
        <strain evidence="1 2">CBS 129764</strain>
    </source>
</reference>
<protein>
    <submittedName>
        <fullName evidence="1">Uncharacterized protein</fullName>
    </submittedName>
</protein>
<dbReference type="EMBL" id="JBBWUH010000004">
    <property type="protein sequence ID" value="KAK8170039.1"/>
    <property type="molecule type" value="Genomic_DNA"/>
</dbReference>
<dbReference type="Proteomes" id="UP001456524">
    <property type="component" value="Unassembled WGS sequence"/>
</dbReference>
<comment type="caution">
    <text evidence="1">The sequence shown here is derived from an EMBL/GenBank/DDBJ whole genome shotgun (WGS) entry which is preliminary data.</text>
</comment>
<sequence length="239" mass="26535">MAVKPTSLEEARELNDLLGPGEFLTVPEWLRLCGPSDPRPVVHPFEGQVVLEITTAQDQLNEESVASSYYAALEFLDEHLGRNQVRAFLRLSDVPGHTCVNEHGHGFHYRLEVDSLRVAGELKSEHSGTRIGVSLHPTKAVLDADHLLQATKWSVTVVDYSPAGTKMLQNTGLVSMRFTRQSNALVPRRGRHHDENGANAIALDNIRDGADVRTTVMVRNIPNKMDTVSLPLLMVSWFL</sequence>